<comment type="subcellular location">
    <subcellularLocation>
        <location evidence="1">Cell membrane</location>
        <topology evidence="1">Peripheral membrane protein</topology>
    </subcellularLocation>
</comment>
<dbReference type="GO" id="GO:0005524">
    <property type="term" value="F:ATP binding"/>
    <property type="evidence" value="ECO:0007669"/>
    <property type="project" value="UniProtKB-KW"/>
</dbReference>
<dbReference type="Proteomes" id="UP000230821">
    <property type="component" value="Unassembled WGS sequence"/>
</dbReference>
<dbReference type="InterPro" id="IPR017871">
    <property type="entry name" value="ABC_transporter-like_CS"/>
</dbReference>
<dbReference type="Gene3D" id="3.40.50.300">
    <property type="entry name" value="P-loop containing nucleotide triphosphate hydrolases"/>
    <property type="match status" value="2"/>
</dbReference>
<dbReference type="Pfam" id="PF00005">
    <property type="entry name" value="ABC_tran"/>
    <property type="match status" value="2"/>
</dbReference>
<evidence type="ECO:0000256" key="5">
    <source>
        <dbReference type="ARBA" id="ARBA00022737"/>
    </source>
</evidence>
<feature type="domain" description="ABC transporter" evidence="10">
    <location>
        <begin position="6"/>
        <end position="242"/>
    </location>
</feature>
<dbReference type="PROSITE" id="PS00211">
    <property type="entry name" value="ABC_TRANSPORTER_1"/>
    <property type="match status" value="1"/>
</dbReference>
<evidence type="ECO:0000256" key="4">
    <source>
        <dbReference type="ARBA" id="ARBA00022597"/>
    </source>
</evidence>
<keyword evidence="3" id="KW-1003">Cell membrane</keyword>
<keyword evidence="7" id="KW-0067">ATP-binding</keyword>
<evidence type="ECO:0000313" key="11">
    <source>
        <dbReference type="EMBL" id="PIE33573.1"/>
    </source>
</evidence>
<evidence type="ECO:0000259" key="10">
    <source>
        <dbReference type="PROSITE" id="PS50893"/>
    </source>
</evidence>
<dbReference type="InterPro" id="IPR027417">
    <property type="entry name" value="P-loop_NTPase"/>
</dbReference>
<evidence type="ECO:0000256" key="8">
    <source>
        <dbReference type="ARBA" id="ARBA00022967"/>
    </source>
</evidence>
<evidence type="ECO:0000256" key="1">
    <source>
        <dbReference type="ARBA" id="ARBA00004202"/>
    </source>
</evidence>
<keyword evidence="4" id="KW-0762">Sugar transport</keyword>
<dbReference type="AlphaFoldDB" id="A0A2G6KD12"/>
<organism evidence="11 12">
    <name type="scientific">candidate division KSB3 bacterium</name>
    <dbReference type="NCBI Taxonomy" id="2044937"/>
    <lineage>
        <taxon>Bacteria</taxon>
        <taxon>candidate division KSB3</taxon>
    </lineage>
</organism>
<dbReference type="InterPro" id="IPR003593">
    <property type="entry name" value="AAA+_ATPase"/>
</dbReference>
<keyword evidence="5" id="KW-0677">Repeat</keyword>
<dbReference type="SMART" id="SM00382">
    <property type="entry name" value="AAA"/>
    <property type="match status" value="2"/>
</dbReference>
<accession>A0A2G6KD12</accession>
<dbReference type="InterPro" id="IPR050107">
    <property type="entry name" value="ABC_carbohydrate_import_ATPase"/>
</dbReference>
<evidence type="ECO:0000256" key="9">
    <source>
        <dbReference type="ARBA" id="ARBA00023136"/>
    </source>
</evidence>
<evidence type="ECO:0000256" key="6">
    <source>
        <dbReference type="ARBA" id="ARBA00022741"/>
    </source>
</evidence>
<dbReference type="EMBL" id="PDSK01000096">
    <property type="protein sequence ID" value="PIE33573.1"/>
    <property type="molecule type" value="Genomic_DNA"/>
</dbReference>
<dbReference type="PROSITE" id="PS50893">
    <property type="entry name" value="ABC_TRANSPORTER_2"/>
    <property type="match status" value="2"/>
</dbReference>
<name>A0A2G6KD12_9BACT</name>
<reference evidence="11 12" key="1">
    <citation type="submission" date="2017-10" db="EMBL/GenBank/DDBJ databases">
        <title>Novel microbial diversity and functional potential in the marine mammal oral microbiome.</title>
        <authorList>
            <person name="Dudek N.K."/>
            <person name="Sun C.L."/>
            <person name="Burstein D."/>
            <person name="Kantor R.S."/>
            <person name="Aliaga Goltsman D.S."/>
            <person name="Bik E.M."/>
            <person name="Thomas B.C."/>
            <person name="Banfield J.F."/>
            <person name="Relman D.A."/>
        </authorList>
    </citation>
    <scope>NUCLEOTIDE SEQUENCE [LARGE SCALE GENOMIC DNA]</scope>
    <source>
        <strain evidence="11">DOLJORAL78_47_16</strain>
    </source>
</reference>
<keyword evidence="6" id="KW-0547">Nucleotide-binding</keyword>
<keyword evidence="2" id="KW-0813">Transport</keyword>
<evidence type="ECO:0000256" key="7">
    <source>
        <dbReference type="ARBA" id="ARBA00022840"/>
    </source>
</evidence>
<dbReference type="CDD" id="cd03216">
    <property type="entry name" value="ABC_Carb_Monos_I"/>
    <property type="match status" value="1"/>
</dbReference>
<dbReference type="PANTHER" id="PTHR43790">
    <property type="entry name" value="CARBOHYDRATE TRANSPORT ATP-BINDING PROTEIN MG119-RELATED"/>
    <property type="match status" value="1"/>
</dbReference>
<protein>
    <submittedName>
        <fullName evidence="11">Lipase</fullName>
    </submittedName>
</protein>
<dbReference type="CDD" id="cd03215">
    <property type="entry name" value="ABC_Carb_Monos_II"/>
    <property type="match status" value="1"/>
</dbReference>
<evidence type="ECO:0000313" key="12">
    <source>
        <dbReference type="Proteomes" id="UP000230821"/>
    </source>
</evidence>
<dbReference type="SUPFAM" id="SSF52540">
    <property type="entry name" value="P-loop containing nucleoside triphosphate hydrolases"/>
    <property type="match status" value="2"/>
</dbReference>
<dbReference type="PANTHER" id="PTHR43790:SF1">
    <property type="entry name" value="XYLOSE IMPORT ATP-BINDING PROTEIN XYLG"/>
    <property type="match status" value="1"/>
</dbReference>
<dbReference type="InterPro" id="IPR003439">
    <property type="entry name" value="ABC_transporter-like_ATP-bd"/>
</dbReference>
<sequence length="499" mass="55459">MPNEFIVVNHISKSFAGVQALEDVSLTIHSGEIRCLVGENGCGKSTLIKVISGVYEPDNGEISINGKSYKRLHPIESIRQGVQVIYQDFSLFPNLTVAENLAINSELERNKRVVNWREVTTIARQAIDNIGVDIDLQAYVEDLSVADKQLVAISRAILHDAKLIVMDEPTTALTQKEVEALFKVIKDLQQEGISTLFVSHKLREVLEISEAVTILRNGRNVADGSIEEFDQAKLIYHMTGREVDDSHYDYQEPYEPQQSLLKVTNLGRRGNFANIDFEIFPSEIVGITGLLGSGRTALASALFGLKPAETGTIEVEGTPTAIRNVQDAIRHGIGYVPEDRLTEGLFLEQSIGRNMIISIVERLAGMFGIMRSDAMEREINSTIEYLRIKTPSPYLPVQSLSGGNQQRVVLAKWLATKGKVLILNGPTVGVDIGSKMDIHTILRDLARKGMAVIIISDDLPELLHNCNRILVMHKGQIVDELWEDRCNEEELTRQLNALV</sequence>
<dbReference type="GO" id="GO:0016887">
    <property type="term" value="F:ATP hydrolysis activity"/>
    <property type="evidence" value="ECO:0007669"/>
    <property type="project" value="InterPro"/>
</dbReference>
<feature type="domain" description="ABC transporter" evidence="10">
    <location>
        <begin position="255"/>
        <end position="499"/>
    </location>
</feature>
<gene>
    <name evidence="11" type="ORF">CSA56_10665</name>
</gene>
<keyword evidence="9" id="KW-0472">Membrane</keyword>
<dbReference type="GO" id="GO:0005886">
    <property type="term" value="C:plasma membrane"/>
    <property type="evidence" value="ECO:0007669"/>
    <property type="project" value="UniProtKB-SubCell"/>
</dbReference>
<comment type="caution">
    <text evidence="11">The sequence shown here is derived from an EMBL/GenBank/DDBJ whole genome shotgun (WGS) entry which is preliminary data.</text>
</comment>
<evidence type="ECO:0000256" key="3">
    <source>
        <dbReference type="ARBA" id="ARBA00022475"/>
    </source>
</evidence>
<dbReference type="FunFam" id="3.40.50.300:FF:000127">
    <property type="entry name" value="Ribose import ATP-binding protein RbsA"/>
    <property type="match status" value="1"/>
</dbReference>
<evidence type="ECO:0000256" key="2">
    <source>
        <dbReference type="ARBA" id="ARBA00022448"/>
    </source>
</evidence>
<proteinExistence type="predicted"/>
<keyword evidence="8" id="KW-1278">Translocase</keyword>